<feature type="compositionally biased region" description="Polar residues" evidence="1">
    <location>
        <begin position="128"/>
        <end position="142"/>
    </location>
</feature>
<keyword evidence="3" id="KW-1185">Reference proteome</keyword>
<dbReference type="EMBL" id="JAACJJ010000029">
    <property type="protein sequence ID" value="KAF5319164.1"/>
    <property type="molecule type" value="Genomic_DNA"/>
</dbReference>
<name>A0A8H5B9I6_9AGAR</name>
<dbReference type="AlphaFoldDB" id="A0A8H5B9I6"/>
<evidence type="ECO:0000256" key="1">
    <source>
        <dbReference type="SAM" id="MobiDB-lite"/>
    </source>
</evidence>
<reference evidence="2 3" key="1">
    <citation type="journal article" date="2020" name="ISME J.">
        <title>Uncovering the hidden diversity of litter-decomposition mechanisms in mushroom-forming fungi.</title>
        <authorList>
            <person name="Floudas D."/>
            <person name="Bentzer J."/>
            <person name="Ahren D."/>
            <person name="Johansson T."/>
            <person name="Persson P."/>
            <person name="Tunlid A."/>
        </authorList>
    </citation>
    <scope>NUCLEOTIDE SEQUENCE [LARGE SCALE GENOMIC DNA]</scope>
    <source>
        <strain evidence="2 3">CBS 101986</strain>
    </source>
</reference>
<gene>
    <name evidence="2" type="ORF">D9619_008510</name>
</gene>
<proteinExistence type="predicted"/>
<organism evidence="2 3">
    <name type="scientific">Psilocybe cf. subviscida</name>
    <dbReference type="NCBI Taxonomy" id="2480587"/>
    <lineage>
        <taxon>Eukaryota</taxon>
        <taxon>Fungi</taxon>
        <taxon>Dikarya</taxon>
        <taxon>Basidiomycota</taxon>
        <taxon>Agaricomycotina</taxon>
        <taxon>Agaricomycetes</taxon>
        <taxon>Agaricomycetidae</taxon>
        <taxon>Agaricales</taxon>
        <taxon>Agaricineae</taxon>
        <taxon>Strophariaceae</taxon>
        <taxon>Psilocybe</taxon>
    </lineage>
</organism>
<feature type="region of interest" description="Disordered" evidence="1">
    <location>
        <begin position="124"/>
        <end position="160"/>
    </location>
</feature>
<feature type="compositionally biased region" description="Basic and acidic residues" evidence="1">
    <location>
        <begin position="143"/>
        <end position="160"/>
    </location>
</feature>
<comment type="caution">
    <text evidence="2">The sequence shown here is derived from an EMBL/GenBank/DDBJ whole genome shotgun (WGS) entry which is preliminary data.</text>
</comment>
<dbReference type="Proteomes" id="UP000567179">
    <property type="component" value="Unassembled WGS sequence"/>
</dbReference>
<protein>
    <submittedName>
        <fullName evidence="2">Uncharacterized protein</fullName>
    </submittedName>
</protein>
<evidence type="ECO:0000313" key="3">
    <source>
        <dbReference type="Proteomes" id="UP000567179"/>
    </source>
</evidence>
<sequence>MPSAVVRLAGNYHRKWLLSIRIVSNRNAALAIFIVLLELGSTDFVTLPETIVSLFATPQDTEQINSVQIPAGISLALDAAIDILIAGSLSIYLLRGKQEMSDLNSRRSPSQVLPATIEFSGLHFEGTVPSSDPESSTTTKSINTDDREMDIAIDVRKSEH</sequence>
<accession>A0A8H5B9I6</accession>
<evidence type="ECO:0000313" key="2">
    <source>
        <dbReference type="EMBL" id="KAF5319164.1"/>
    </source>
</evidence>